<gene>
    <name evidence="1" type="ORF">IC621_18490</name>
</gene>
<keyword evidence="2" id="KW-1185">Reference proteome</keyword>
<dbReference type="RefSeq" id="WP_191160190.1">
    <property type="nucleotide sequence ID" value="NZ_JACXAI010000027.1"/>
</dbReference>
<name>A0A926NQK8_9BACI</name>
<dbReference type="EMBL" id="JACXAI010000027">
    <property type="protein sequence ID" value="MBD1382212.1"/>
    <property type="molecule type" value="Genomic_DNA"/>
</dbReference>
<evidence type="ECO:0000313" key="2">
    <source>
        <dbReference type="Proteomes" id="UP000626844"/>
    </source>
</evidence>
<dbReference type="AlphaFoldDB" id="A0A926NQK8"/>
<comment type="caution">
    <text evidence="1">The sequence shown here is derived from an EMBL/GenBank/DDBJ whole genome shotgun (WGS) entry which is preliminary data.</text>
</comment>
<accession>A0A926NQK8</accession>
<evidence type="ECO:0000313" key="1">
    <source>
        <dbReference type="EMBL" id="MBD1382212.1"/>
    </source>
</evidence>
<organism evidence="1 2">
    <name type="scientific">Metabacillus arenae</name>
    <dbReference type="NCBI Taxonomy" id="2771434"/>
    <lineage>
        <taxon>Bacteria</taxon>
        <taxon>Bacillati</taxon>
        <taxon>Bacillota</taxon>
        <taxon>Bacilli</taxon>
        <taxon>Bacillales</taxon>
        <taxon>Bacillaceae</taxon>
        <taxon>Metabacillus</taxon>
    </lineage>
</organism>
<dbReference type="Proteomes" id="UP000626844">
    <property type="component" value="Unassembled WGS sequence"/>
</dbReference>
<reference evidence="1" key="1">
    <citation type="submission" date="2020-09" db="EMBL/GenBank/DDBJ databases">
        <title>A novel bacterium of genus Bacillus, isolated from South China Sea.</title>
        <authorList>
            <person name="Huang H."/>
            <person name="Mo K."/>
            <person name="Hu Y."/>
        </authorList>
    </citation>
    <scope>NUCLEOTIDE SEQUENCE</scope>
    <source>
        <strain evidence="1">IB182487</strain>
    </source>
</reference>
<protein>
    <submittedName>
        <fullName evidence="1">YhdX family protein</fullName>
    </submittedName>
</protein>
<dbReference type="InterPro" id="IPR035384">
    <property type="entry name" value="YhdX-like"/>
</dbReference>
<proteinExistence type="predicted"/>
<dbReference type="Pfam" id="PF17444">
    <property type="entry name" value="YhdX"/>
    <property type="match status" value="1"/>
</dbReference>
<sequence>MGKGRIRVEEWIKNETDDEIYEATLMEANQSEKEK</sequence>